<reference evidence="3 4" key="2">
    <citation type="submission" date="2025-04" db="UniProtKB">
        <authorList>
            <consortium name="RefSeq"/>
        </authorList>
    </citation>
    <scope>IDENTIFICATION</scope>
    <source>
        <tissue evidence="3 4">Leaf</tissue>
    </source>
</reference>
<dbReference type="SMART" id="SM00464">
    <property type="entry name" value="LON"/>
    <property type="match status" value="1"/>
</dbReference>
<dbReference type="OrthoDB" id="264917at2759"/>
<dbReference type="InterPro" id="IPR003111">
    <property type="entry name" value="Lon_prtase_N"/>
</dbReference>
<reference evidence="2" key="1">
    <citation type="journal article" date="2015" name="Nat. Genet.">
        <title>The pineapple genome and the evolution of CAM photosynthesis.</title>
        <authorList>
            <person name="Ming R."/>
            <person name="VanBuren R."/>
            <person name="Wai C.M."/>
            <person name="Tang H."/>
            <person name="Schatz M.C."/>
            <person name="Bowers J.E."/>
            <person name="Lyons E."/>
            <person name="Wang M.L."/>
            <person name="Chen J."/>
            <person name="Biggers E."/>
            <person name="Zhang J."/>
            <person name="Huang L."/>
            <person name="Zhang L."/>
            <person name="Miao W."/>
            <person name="Zhang J."/>
            <person name="Ye Z."/>
            <person name="Miao C."/>
            <person name="Lin Z."/>
            <person name="Wang H."/>
            <person name="Zhou H."/>
            <person name="Yim W.C."/>
            <person name="Priest H.D."/>
            <person name="Zheng C."/>
            <person name="Woodhouse M."/>
            <person name="Edger P.P."/>
            <person name="Guyot R."/>
            <person name="Guo H.B."/>
            <person name="Guo H."/>
            <person name="Zheng G."/>
            <person name="Singh R."/>
            <person name="Sharma A."/>
            <person name="Min X."/>
            <person name="Zheng Y."/>
            <person name="Lee H."/>
            <person name="Gurtowski J."/>
            <person name="Sedlazeck F.J."/>
            <person name="Harkess A."/>
            <person name="McKain M.R."/>
            <person name="Liao Z."/>
            <person name="Fang J."/>
            <person name="Liu J."/>
            <person name="Zhang X."/>
            <person name="Zhang Q."/>
            <person name="Hu W."/>
            <person name="Qin Y."/>
            <person name="Wang K."/>
            <person name="Chen L.Y."/>
            <person name="Shirley N."/>
            <person name="Lin Y.R."/>
            <person name="Liu L.Y."/>
            <person name="Hernandez A.G."/>
            <person name="Wright C.L."/>
            <person name="Bulone V."/>
            <person name="Tuskan G.A."/>
            <person name="Heath K."/>
            <person name="Zee F."/>
            <person name="Moore P.H."/>
            <person name="Sunkar R."/>
            <person name="Leebens-Mack J.H."/>
            <person name="Mockler T."/>
            <person name="Bennetzen J.L."/>
            <person name="Freeling M."/>
            <person name="Sankoff D."/>
            <person name="Paterson A.H."/>
            <person name="Zhu X."/>
            <person name="Yang X."/>
            <person name="Smith J.A."/>
            <person name="Cushman J.C."/>
            <person name="Paull R.E."/>
            <person name="Yu Q."/>
        </authorList>
    </citation>
    <scope>NUCLEOTIDE SEQUENCE [LARGE SCALE GENOMIC DNA]</scope>
    <source>
        <strain evidence="2">cv. F153</strain>
    </source>
</reference>
<evidence type="ECO:0000313" key="2">
    <source>
        <dbReference type="Proteomes" id="UP000515123"/>
    </source>
</evidence>
<dbReference type="InterPro" id="IPR015947">
    <property type="entry name" value="PUA-like_sf"/>
</dbReference>
<evidence type="ECO:0000313" key="4">
    <source>
        <dbReference type="RefSeq" id="XP_020094695.1"/>
    </source>
</evidence>
<dbReference type="PROSITE" id="PS51787">
    <property type="entry name" value="LON_N"/>
    <property type="match status" value="1"/>
</dbReference>
<protein>
    <submittedName>
        <fullName evidence="3 4">Uncharacterized protein LOC109714466</fullName>
    </submittedName>
</protein>
<dbReference type="Proteomes" id="UP000515123">
    <property type="component" value="Linkage group 8"/>
</dbReference>
<evidence type="ECO:0000313" key="3">
    <source>
        <dbReference type="RefSeq" id="XP_020094693.1"/>
    </source>
</evidence>
<dbReference type="RefSeq" id="XP_020094696.1">
    <property type="nucleotide sequence ID" value="XM_020239107.1"/>
</dbReference>
<name>A0A6P5FNN0_ANACO</name>
<feature type="domain" description="Lon N-terminal" evidence="1">
    <location>
        <begin position="96"/>
        <end position="291"/>
    </location>
</feature>
<dbReference type="Gene3D" id="1.20.58.1480">
    <property type="match status" value="1"/>
</dbReference>
<gene>
    <name evidence="3 4 5" type="primary">LOC109714466</name>
</gene>
<evidence type="ECO:0000259" key="1">
    <source>
        <dbReference type="PROSITE" id="PS51787"/>
    </source>
</evidence>
<dbReference type="InterPro" id="IPR046336">
    <property type="entry name" value="Lon_prtase_N_sf"/>
</dbReference>
<dbReference type="PANTHER" id="PTHR46732">
    <property type="entry name" value="ATP-DEPENDENT PROTEASE LA (LON) DOMAIN PROTEIN"/>
    <property type="match status" value="1"/>
</dbReference>
<evidence type="ECO:0000313" key="5">
    <source>
        <dbReference type="RefSeq" id="XP_020094696.1"/>
    </source>
</evidence>
<sequence>MALQGLQSSCQLGLMNSRYAAFAYSASSCEVSLSFKPETGLKNKKPACLHRAVLCRNIGLLAPMLSHAIMNPNKRLIKCSSTANNRQTGAVESSKLIELPLIPLPLVFFPGMTLPLQIFEFRYRILMQTLLQTDLRFGIIYSDKSRGIANVGCVGEVVKYERLVDDRFFLICKGQERFRVINVVRKAPYLVAEVQWMKDRQSVTIIEQHNLESLVLDVESYMADVIRLSNKLNGKAGKETKDLLGSRFPTPFSFFVASTFEGSPREQQALLELEDTTLRLKRERETLQNTLNYLAAASAITDAFQYSSFNEN</sequence>
<dbReference type="GeneID" id="109714466"/>
<dbReference type="Pfam" id="PF02190">
    <property type="entry name" value="LON_substr_bdg"/>
    <property type="match status" value="1"/>
</dbReference>
<dbReference type="AlphaFoldDB" id="A0A6P5FNN0"/>
<accession>A0A6P5FNN0</accession>
<keyword evidence="2" id="KW-1185">Reference proteome</keyword>
<dbReference type="RefSeq" id="XP_020094693.1">
    <property type="nucleotide sequence ID" value="XM_020239104.1"/>
</dbReference>
<dbReference type="SUPFAM" id="SSF88697">
    <property type="entry name" value="PUA domain-like"/>
    <property type="match status" value="1"/>
</dbReference>
<dbReference type="Gene3D" id="2.30.130.40">
    <property type="entry name" value="LON domain-like"/>
    <property type="match status" value="1"/>
</dbReference>
<proteinExistence type="predicted"/>
<dbReference type="RefSeq" id="XP_020094695.1">
    <property type="nucleotide sequence ID" value="XM_020239106.1"/>
</dbReference>
<dbReference type="PANTHER" id="PTHR46732:SF8">
    <property type="entry name" value="ATP-DEPENDENT PROTEASE LA (LON) DOMAIN PROTEIN"/>
    <property type="match status" value="1"/>
</dbReference>
<organism evidence="4">
    <name type="scientific">Ananas comosus</name>
    <name type="common">Pineapple</name>
    <name type="synonym">Ananas ananas</name>
    <dbReference type="NCBI Taxonomy" id="4615"/>
    <lineage>
        <taxon>Eukaryota</taxon>
        <taxon>Viridiplantae</taxon>
        <taxon>Streptophyta</taxon>
        <taxon>Embryophyta</taxon>
        <taxon>Tracheophyta</taxon>
        <taxon>Spermatophyta</taxon>
        <taxon>Magnoliopsida</taxon>
        <taxon>Liliopsida</taxon>
        <taxon>Poales</taxon>
        <taxon>Bromeliaceae</taxon>
        <taxon>Bromelioideae</taxon>
        <taxon>Ananas</taxon>
    </lineage>
</organism>